<dbReference type="Proteomes" id="UP000434475">
    <property type="component" value="Unassembled WGS sequence"/>
</dbReference>
<evidence type="ECO:0000313" key="2">
    <source>
        <dbReference type="EMBL" id="MSB49857.1"/>
    </source>
</evidence>
<comment type="caution">
    <text evidence="1">The sequence shown here is derived from an EMBL/GenBank/DDBJ whole genome shotgun (WGS) entry which is preliminary data.</text>
</comment>
<dbReference type="EMBL" id="WKPR01000021">
    <property type="protein sequence ID" value="MSB21369.1"/>
    <property type="molecule type" value="Genomic_DNA"/>
</dbReference>
<dbReference type="Proteomes" id="UP000429811">
    <property type="component" value="Unassembled WGS sequence"/>
</dbReference>
<evidence type="ECO:0000313" key="3">
    <source>
        <dbReference type="Proteomes" id="UP000429811"/>
    </source>
</evidence>
<reference evidence="3 4" key="1">
    <citation type="journal article" date="2019" name="Nat. Med.">
        <title>A library of human gut bacterial isolates paired with longitudinal multiomics data enables mechanistic microbiome research.</title>
        <authorList>
            <person name="Poyet M."/>
            <person name="Groussin M."/>
            <person name="Gibbons S.M."/>
            <person name="Avila-Pacheco J."/>
            <person name="Jiang X."/>
            <person name="Kearney S.M."/>
            <person name="Perrotta A.R."/>
            <person name="Berdy B."/>
            <person name="Zhao S."/>
            <person name="Lieberman T.D."/>
            <person name="Swanson P.K."/>
            <person name="Smith M."/>
            <person name="Roesemann S."/>
            <person name="Alexander J.E."/>
            <person name="Rich S.A."/>
            <person name="Livny J."/>
            <person name="Vlamakis H."/>
            <person name="Clish C."/>
            <person name="Bullock K."/>
            <person name="Deik A."/>
            <person name="Scott J."/>
            <person name="Pierce K.A."/>
            <person name="Xavier R.J."/>
            <person name="Alm E.J."/>
        </authorList>
    </citation>
    <scope>NUCLEOTIDE SEQUENCE [LARGE SCALE GENOMIC DNA]</scope>
    <source>
        <strain evidence="1 4">BIOML-A2</strain>
        <strain evidence="2 3">BIOML-A5</strain>
    </source>
</reference>
<dbReference type="PROSITE" id="PS51257">
    <property type="entry name" value="PROKAR_LIPOPROTEIN"/>
    <property type="match status" value="1"/>
</dbReference>
<accession>A0A6I2R6G1</accession>
<evidence type="ECO:0000313" key="1">
    <source>
        <dbReference type="EMBL" id="MSB21369.1"/>
    </source>
</evidence>
<dbReference type="EMBL" id="WKPO01000022">
    <property type="protein sequence ID" value="MSB49857.1"/>
    <property type="molecule type" value="Genomic_DNA"/>
</dbReference>
<protein>
    <recommendedName>
        <fullName evidence="5">Lipoprotein</fullName>
    </recommendedName>
</protein>
<evidence type="ECO:0008006" key="5">
    <source>
        <dbReference type="Google" id="ProtNLM"/>
    </source>
</evidence>
<sequence length="207" mass="21984">MREKERTMDMKKLLGLALACALLLTGCGARGGDKGEELGDNTIRPLELTEEEEALLKLVGGSDAEYGLFECAAGEGVSDCTVEVLSWEDGAWQTVAEGGVSISAAGTRRLGVVLSGDKITVNVQDGGTQYSYAPRLDGMDRGLETGRASVWLEEDQAMTIGERTPLYLEIYDDGEGVGIPPLPGGFSDLANLNQYDRAYAVAVTLKG</sequence>
<name>A0A6I2R6G1_FLAPL</name>
<organism evidence="1 4">
    <name type="scientific">Flavonifractor plautii</name>
    <name type="common">Fusobacterium plautii</name>
    <dbReference type="NCBI Taxonomy" id="292800"/>
    <lineage>
        <taxon>Bacteria</taxon>
        <taxon>Bacillati</taxon>
        <taxon>Bacillota</taxon>
        <taxon>Clostridia</taxon>
        <taxon>Eubacteriales</taxon>
        <taxon>Oscillospiraceae</taxon>
        <taxon>Flavonifractor</taxon>
    </lineage>
</organism>
<proteinExistence type="predicted"/>
<evidence type="ECO:0000313" key="4">
    <source>
        <dbReference type="Proteomes" id="UP000434475"/>
    </source>
</evidence>
<gene>
    <name evidence="2" type="ORF">GKE90_14325</name>
    <name evidence="1" type="ORF">GKE97_17860</name>
</gene>
<dbReference type="AlphaFoldDB" id="A0A6I2R6G1"/>